<dbReference type="Proteomes" id="UP000305517">
    <property type="component" value="Unassembled WGS sequence"/>
</dbReference>
<dbReference type="AlphaFoldDB" id="A0A5R8WJA4"/>
<evidence type="ECO:0000313" key="3">
    <source>
        <dbReference type="EMBL" id="TLM88787.1"/>
    </source>
</evidence>
<dbReference type="PANTHER" id="PTHR44103:SF1">
    <property type="entry name" value="PROPROTEIN CONVERTASE P"/>
    <property type="match status" value="1"/>
</dbReference>
<dbReference type="InterPro" id="IPR028994">
    <property type="entry name" value="Integrin_alpha_N"/>
</dbReference>
<comment type="caution">
    <text evidence="3">The sequence shown here is derived from an EMBL/GenBank/DDBJ whole genome shotgun (WGS) entry which is preliminary data.</text>
</comment>
<gene>
    <name evidence="3" type="ORF">FDY95_23420</name>
</gene>
<evidence type="ECO:0000313" key="4">
    <source>
        <dbReference type="Proteomes" id="UP000305517"/>
    </source>
</evidence>
<keyword evidence="1 2" id="KW-0732">Signal</keyword>
<dbReference type="OrthoDB" id="602637at2"/>
<protein>
    <submittedName>
        <fullName evidence="3">VCBS repeat-containing protein</fullName>
    </submittedName>
</protein>
<dbReference type="EMBL" id="VAJM01000016">
    <property type="protein sequence ID" value="TLM88787.1"/>
    <property type="molecule type" value="Genomic_DNA"/>
</dbReference>
<reference evidence="3 4" key="1">
    <citation type="submission" date="2019-05" db="EMBL/GenBank/DDBJ databases">
        <title>Hymenobacter edaphi sp. nov., isolated from abandoned arsenic-contaminated farmland soil.</title>
        <authorList>
            <person name="Nie L."/>
        </authorList>
    </citation>
    <scope>NUCLEOTIDE SEQUENCE [LARGE SCALE GENOMIC DNA]</scope>
    <source>
        <strain evidence="3 4">1-3-3-8</strain>
    </source>
</reference>
<dbReference type="PANTHER" id="PTHR44103">
    <property type="entry name" value="PROPROTEIN CONVERTASE P"/>
    <property type="match status" value="1"/>
</dbReference>
<accession>A0A5R8WJA4</accession>
<dbReference type="InterPro" id="IPR013517">
    <property type="entry name" value="FG-GAP"/>
</dbReference>
<name>A0A5R8WJA4_9BACT</name>
<dbReference type="Pfam" id="PF13517">
    <property type="entry name" value="FG-GAP_3"/>
    <property type="match status" value="3"/>
</dbReference>
<feature type="signal peptide" evidence="2">
    <location>
        <begin position="1"/>
        <end position="25"/>
    </location>
</feature>
<keyword evidence="4" id="KW-1185">Reference proteome</keyword>
<feature type="chain" id="PRO_5024374587" evidence="2">
    <location>
        <begin position="26"/>
        <end position="785"/>
    </location>
</feature>
<dbReference type="SUPFAM" id="SSF69318">
    <property type="entry name" value="Integrin alpha N-terminal domain"/>
    <property type="match status" value="1"/>
</dbReference>
<evidence type="ECO:0000256" key="1">
    <source>
        <dbReference type="ARBA" id="ARBA00022729"/>
    </source>
</evidence>
<dbReference type="Gene3D" id="2.130.10.130">
    <property type="entry name" value="Integrin alpha, N-terminal"/>
    <property type="match status" value="3"/>
</dbReference>
<dbReference type="RefSeq" id="WP_138081694.1">
    <property type="nucleotide sequence ID" value="NZ_VAJM01000016.1"/>
</dbReference>
<proteinExistence type="predicted"/>
<organism evidence="3 4">
    <name type="scientific">Hymenobacter jeollabukensis</name>
    <dbReference type="NCBI Taxonomy" id="2025313"/>
    <lineage>
        <taxon>Bacteria</taxon>
        <taxon>Pseudomonadati</taxon>
        <taxon>Bacteroidota</taxon>
        <taxon>Cytophagia</taxon>
        <taxon>Cytophagales</taxon>
        <taxon>Hymenobacteraceae</taxon>
        <taxon>Hymenobacter</taxon>
    </lineage>
</organism>
<sequence>MRTLTSFLRLAALPLLLGAASTGRAQTPTSFFGFELAAGGTGPSGIALADVNRDGRLDCLVLNTGTNGVAVRLGNGSGGFTGSLSVGVGRQAQNLLVGDLNQDGNPDFVVLNSGDGSLAVRLGDGQGNFSGGDVATGVVQAATIQLADATGDGQLDCVVLSSTGEVRVLAGNGQGQLLATGQATSFTAATYSGYYALAVADLNQDGLQDLLAPATGGVQVKLGTGGGQFGPETTVAMPLTLASEVMSGDVNQDGLADVLAADYMTQSVYVRLNTGGNSYGPTVTVPLPDYPAPVKLADVNGDGFPDLLAAYYGSPTIYYRLGNGTGAFPTGGQVTVSGVFNGANGFAVGDVNQDGQPDFVTSNSNQNFSVWLNTLLPRRLRTGYSFPFGYNQGLTQLMWTKGNGMNRVVFIREVRPGRAPLVEPVDGVTYSANYQEMSVRTHVARGTYTLGPGPSRDSLAYLRNPSIGHVYEMAVYEFITDPTLGPVYRRHPSVRYTFTTARYAPTLSATNANPGPQLNWDIAAQYKATAFQVERSADGVSFAPEGQPVAAADSANTVRSYNQQSSTPLVARTFYRVRLSHADGTTLYSNVVELAPTPLPVELVSFAAKLRPDGGAQLSWTTAQEKNSAYFDLQRSLDGRAFESFGRVAAAGNSTQRLTYTGTDPRPLSRATYYRLNQVDLDGTQHLSSIVVLSPAGTPRALTCWPNPAAAGDRPAVRLSGLTDFTAPVHFSIRSVATGQLVRQQQLPAASTVEWPVSVDGLSGGVYLVEAQAGKDRLRTKLLVR</sequence>
<evidence type="ECO:0000256" key="2">
    <source>
        <dbReference type="SAM" id="SignalP"/>
    </source>
</evidence>